<evidence type="ECO:0000259" key="9">
    <source>
        <dbReference type="PROSITE" id="PS50119"/>
    </source>
</evidence>
<evidence type="ECO:0000256" key="7">
    <source>
        <dbReference type="PROSITE-ProRule" id="PRU00024"/>
    </source>
</evidence>
<dbReference type="GO" id="GO:0005634">
    <property type="term" value="C:nucleus"/>
    <property type="evidence" value="ECO:0007669"/>
    <property type="project" value="UniProtKB-SubCell"/>
</dbReference>
<keyword evidence="3" id="KW-0479">Metal-binding</keyword>
<dbReference type="Pfam" id="PF06203">
    <property type="entry name" value="CCT"/>
    <property type="match status" value="1"/>
</dbReference>
<evidence type="ECO:0000256" key="4">
    <source>
        <dbReference type="ARBA" id="ARBA00022771"/>
    </source>
</evidence>
<dbReference type="InterPro" id="IPR010402">
    <property type="entry name" value="CCT_domain"/>
</dbReference>
<dbReference type="GO" id="GO:0008270">
    <property type="term" value="F:zinc ion binding"/>
    <property type="evidence" value="ECO:0007669"/>
    <property type="project" value="UniProtKB-KW"/>
</dbReference>
<evidence type="ECO:0000259" key="10">
    <source>
        <dbReference type="PROSITE" id="PS51017"/>
    </source>
</evidence>
<reference evidence="11" key="1">
    <citation type="journal article" date="2015" name="PLoS ONE">
        <title>Molecular Evolution and Phylogenetic Analysis of Eight COL Superfamily Genes in Group I Related to Photoperiodic Regulation of Flowering Time in Wild and Domesticated Cotton (Gossypium) Species.</title>
        <authorList>
            <person name="Zhang R."/>
            <person name="Ding J."/>
            <person name="Liu C."/>
            <person name="Cai C."/>
            <person name="Zhou B."/>
            <person name="Zhang T."/>
            <person name="Guo W."/>
        </authorList>
    </citation>
    <scope>NUCLEOTIDE SEQUENCE</scope>
</reference>
<dbReference type="Pfam" id="PF00643">
    <property type="entry name" value="zf-B_box"/>
    <property type="match status" value="1"/>
</dbReference>
<dbReference type="CDD" id="cd19821">
    <property type="entry name" value="Bbox1_BBX-like"/>
    <property type="match status" value="2"/>
</dbReference>
<organism evidence="11">
    <name type="scientific">Gossypium darwinii</name>
    <name type="common">Darwin's cotton</name>
    <name type="synonym">Gossypium barbadense var. darwinii</name>
    <dbReference type="NCBI Taxonomy" id="34276"/>
    <lineage>
        <taxon>Eukaryota</taxon>
        <taxon>Viridiplantae</taxon>
        <taxon>Streptophyta</taxon>
        <taxon>Embryophyta</taxon>
        <taxon>Tracheophyta</taxon>
        <taxon>Spermatophyta</taxon>
        <taxon>Magnoliopsida</taxon>
        <taxon>eudicotyledons</taxon>
        <taxon>Gunneridae</taxon>
        <taxon>Pentapetalae</taxon>
        <taxon>rosids</taxon>
        <taxon>malvids</taxon>
        <taxon>Malvales</taxon>
        <taxon>Malvaceae</taxon>
        <taxon>Malvoideae</taxon>
        <taxon>Gossypium</taxon>
    </lineage>
</organism>
<keyword evidence="5" id="KW-0862">Zinc</keyword>
<dbReference type="GO" id="GO:0009909">
    <property type="term" value="P:regulation of flower development"/>
    <property type="evidence" value="ECO:0007669"/>
    <property type="project" value="InterPro"/>
</dbReference>
<dbReference type="GO" id="GO:2000028">
    <property type="term" value="P:regulation of photoperiodism, flowering"/>
    <property type="evidence" value="ECO:0007669"/>
    <property type="project" value="TreeGrafter"/>
</dbReference>
<name>A0A0D3R2K8_GOSDA</name>
<evidence type="ECO:0000256" key="1">
    <source>
        <dbReference type="ARBA" id="ARBA00004123"/>
    </source>
</evidence>
<evidence type="ECO:0000256" key="8">
    <source>
        <dbReference type="PROSITE-ProRule" id="PRU00357"/>
    </source>
</evidence>
<keyword evidence="6 8" id="KW-0539">Nucleus</keyword>
<dbReference type="PANTHER" id="PTHR31319">
    <property type="entry name" value="ZINC FINGER PROTEIN CONSTANS-LIKE 4"/>
    <property type="match status" value="1"/>
</dbReference>
<evidence type="ECO:0000256" key="5">
    <source>
        <dbReference type="ARBA" id="ARBA00022833"/>
    </source>
</evidence>
<dbReference type="PROSITE" id="PS51017">
    <property type="entry name" value="CCT"/>
    <property type="match status" value="1"/>
</dbReference>
<dbReference type="GO" id="GO:0003700">
    <property type="term" value="F:DNA-binding transcription factor activity"/>
    <property type="evidence" value="ECO:0007669"/>
    <property type="project" value="TreeGrafter"/>
</dbReference>
<comment type="similarity">
    <text evidence="2">Belongs to the CONSTANS family.</text>
</comment>
<dbReference type="PROSITE" id="PS50119">
    <property type="entry name" value="ZF_BBOX"/>
    <property type="match status" value="2"/>
</dbReference>
<protein>
    <submittedName>
        <fullName evidence="11">CONSTANS-like 2 protein</fullName>
    </submittedName>
</protein>
<sequence>MLKVSSGEDGYLNNWIRTCDSCQAAACTLYCHTDSAYLCHGCDKHIHGENTTALSHHRVWICDACEAAPAAVTCSADAASLCIECDIQVHSVNPLASRHTRVPIPPISGQICSSSSVQQDGQLPGTMFDTKNEIAALTMELNLEINEDEMDSWLLLEPGNTDNQTMSGFTYGEQLDEYVDVVDTCTESFGPEQSSDQQQLVCVNCPEDSGSDSVVPVQTLRTKNQPLQEETQLQKQQLHSTYFNSEQSGSKTAFTNYPSSSLRGAQLLQANGIYHIHVPMLMITPAGIPNSYTGFPATTTTTTEILPNPWLLMPLQFTSMNREEKVLRYREKRKSRKFEKKIRYASRKAYAETRPRIKGKFARKTEKGIEDDQMFSKEDNGYGVVPSL</sequence>
<dbReference type="InterPro" id="IPR000315">
    <property type="entry name" value="Znf_B-box"/>
</dbReference>
<evidence type="ECO:0000256" key="3">
    <source>
        <dbReference type="ARBA" id="ARBA00022723"/>
    </source>
</evidence>
<feature type="domain" description="B box-type" evidence="9">
    <location>
        <begin position="14"/>
        <end position="61"/>
    </location>
</feature>
<comment type="subcellular location">
    <subcellularLocation>
        <location evidence="1 8">Nucleus</location>
    </subcellularLocation>
</comment>
<dbReference type="SMART" id="SM00336">
    <property type="entry name" value="BBOX"/>
    <property type="match status" value="2"/>
</dbReference>
<dbReference type="PANTHER" id="PTHR31319:SF45">
    <property type="entry name" value="ZINC FINGER PROTEIN HD1-LIKE"/>
    <property type="match status" value="1"/>
</dbReference>
<dbReference type="InterPro" id="IPR045281">
    <property type="entry name" value="CONSTANS-like"/>
</dbReference>
<dbReference type="EMBL" id="KM201757">
    <property type="protein sequence ID" value="AJR28707.1"/>
    <property type="molecule type" value="Genomic_DNA"/>
</dbReference>
<dbReference type="AlphaFoldDB" id="A0A0D3R2K8"/>
<accession>A0A0D3R2K8</accession>
<evidence type="ECO:0000313" key="11">
    <source>
        <dbReference type="EMBL" id="AJR28707.1"/>
    </source>
</evidence>
<evidence type="ECO:0000256" key="2">
    <source>
        <dbReference type="ARBA" id="ARBA00010024"/>
    </source>
</evidence>
<keyword evidence="4 7" id="KW-0863">Zinc-finger</keyword>
<dbReference type="InterPro" id="IPR049808">
    <property type="entry name" value="CONSTANS-like_Bbox1"/>
</dbReference>
<evidence type="ECO:0000256" key="6">
    <source>
        <dbReference type="ARBA" id="ARBA00023242"/>
    </source>
</evidence>
<feature type="domain" description="CCT" evidence="10">
    <location>
        <begin position="322"/>
        <end position="364"/>
    </location>
</feature>
<proteinExistence type="inferred from homology"/>
<feature type="domain" description="B box-type" evidence="9">
    <location>
        <begin position="57"/>
        <end position="104"/>
    </location>
</feature>